<organism evidence="2 3">
    <name type="scientific">Cordyceps javanica</name>
    <dbReference type="NCBI Taxonomy" id="43265"/>
    <lineage>
        <taxon>Eukaryota</taxon>
        <taxon>Fungi</taxon>
        <taxon>Dikarya</taxon>
        <taxon>Ascomycota</taxon>
        <taxon>Pezizomycotina</taxon>
        <taxon>Sordariomycetes</taxon>
        <taxon>Hypocreomycetidae</taxon>
        <taxon>Hypocreales</taxon>
        <taxon>Cordycipitaceae</taxon>
        <taxon>Cordyceps</taxon>
    </lineage>
</organism>
<keyword evidence="3" id="KW-1185">Reference proteome</keyword>
<feature type="compositionally biased region" description="Basic and acidic residues" evidence="1">
    <location>
        <begin position="25"/>
        <end position="52"/>
    </location>
</feature>
<dbReference type="AlphaFoldDB" id="A0A545V0K9"/>
<dbReference type="Proteomes" id="UP000315783">
    <property type="component" value="Unassembled WGS sequence"/>
</dbReference>
<comment type="caution">
    <text evidence="2">The sequence shown here is derived from an EMBL/GenBank/DDBJ whole genome shotgun (WGS) entry which is preliminary data.</text>
</comment>
<proteinExistence type="predicted"/>
<sequence>MPQTGPAYQDKWGFLGQVAGTNHHGKIEAGRPRREKERERERETEERRERTAGAKLPSRSLSVSRVGYYVSQPMQRTPPSPSNKSSLGMACLSRAERRRSEFDGGGLRAGGRAGFFCACAGDCVESRIWVGISFPDKRGKWQRIKVLAKDSDFCKGEKKKE</sequence>
<dbReference type="EMBL" id="SPUK01000008">
    <property type="protein sequence ID" value="TQV95255.1"/>
    <property type="molecule type" value="Genomic_DNA"/>
</dbReference>
<protein>
    <submittedName>
        <fullName evidence="2">Uncharacterized protein</fullName>
    </submittedName>
</protein>
<evidence type="ECO:0000256" key="1">
    <source>
        <dbReference type="SAM" id="MobiDB-lite"/>
    </source>
</evidence>
<evidence type="ECO:0000313" key="2">
    <source>
        <dbReference type="EMBL" id="TQV95255.1"/>
    </source>
</evidence>
<reference evidence="2 3" key="1">
    <citation type="journal article" date="2019" name="Appl. Microbiol. Biotechnol.">
        <title>Genome sequence of Isaria javanica and comparative genome analysis insights into family S53 peptidase evolution in fungal entomopathogens.</title>
        <authorList>
            <person name="Lin R."/>
            <person name="Zhang X."/>
            <person name="Xin B."/>
            <person name="Zou M."/>
            <person name="Gao Y."/>
            <person name="Qin F."/>
            <person name="Hu Q."/>
            <person name="Xie B."/>
            <person name="Cheng X."/>
        </authorList>
    </citation>
    <scope>NUCLEOTIDE SEQUENCE [LARGE SCALE GENOMIC DNA]</scope>
    <source>
        <strain evidence="2 3">IJ1G</strain>
    </source>
</reference>
<gene>
    <name evidence="2" type="ORF">IF1G_06242</name>
</gene>
<accession>A0A545V0K9</accession>
<evidence type="ECO:0000313" key="3">
    <source>
        <dbReference type="Proteomes" id="UP000315783"/>
    </source>
</evidence>
<name>A0A545V0K9_9HYPO</name>
<feature type="region of interest" description="Disordered" evidence="1">
    <location>
        <begin position="17"/>
        <end position="59"/>
    </location>
</feature>